<evidence type="ECO:0000256" key="5">
    <source>
        <dbReference type="ARBA" id="ARBA00022630"/>
    </source>
</evidence>
<evidence type="ECO:0000256" key="9">
    <source>
        <dbReference type="ARBA" id="ARBA00023002"/>
    </source>
</evidence>
<dbReference type="FunFam" id="1.20.990.10:FF:000015">
    <property type="entry name" value="NADPH-dependent diflavin oxidoreductase 1"/>
    <property type="match status" value="1"/>
</dbReference>
<dbReference type="InterPro" id="IPR001094">
    <property type="entry name" value="Flavdoxin-like"/>
</dbReference>
<dbReference type="Gene3D" id="1.20.990.10">
    <property type="entry name" value="NADPH-cytochrome p450 Reductase, Chain A, domain 3"/>
    <property type="match status" value="1"/>
</dbReference>
<dbReference type="GO" id="GO:0050660">
    <property type="term" value="F:flavin adenine dinucleotide binding"/>
    <property type="evidence" value="ECO:0007669"/>
    <property type="project" value="TreeGrafter"/>
</dbReference>
<evidence type="ECO:0000256" key="4">
    <source>
        <dbReference type="ARBA" id="ARBA00022490"/>
    </source>
</evidence>
<evidence type="ECO:0000256" key="6">
    <source>
        <dbReference type="ARBA" id="ARBA00022643"/>
    </source>
</evidence>
<keyword evidence="5" id="KW-0285">Flavoprotein</keyword>
<comment type="cofactor">
    <cofactor evidence="1">
        <name>FMN</name>
        <dbReference type="ChEBI" id="CHEBI:58210"/>
    </cofactor>
</comment>
<dbReference type="InterPro" id="IPR017938">
    <property type="entry name" value="Riboflavin_synthase-like_b-brl"/>
</dbReference>
<evidence type="ECO:0000256" key="7">
    <source>
        <dbReference type="ARBA" id="ARBA00022827"/>
    </source>
</evidence>
<evidence type="ECO:0000256" key="3">
    <source>
        <dbReference type="ARBA" id="ARBA00004496"/>
    </source>
</evidence>
<dbReference type="InterPro" id="IPR003097">
    <property type="entry name" value="CysJ-like_FAD-binding"/>
</dbReference>
<feature type="domain" description="Flavodoxin-like" evidence="10">
    <location>
        <begin position="6"/>
        <end position="150"/>
    </location>
</feature>
<dbReference type="InterPro" id="IPR001433">
    <property type="entry name" value="OxRdtase_FAD/NAD-bd"/>
</dbReference>
<evidence type="ECO:0000256" key="2">
    <source>
        <dbReference type="ARBA" id="ARBA00001974"/>
    </source>
</evidence>
<keyword evidence="6" id="KW-0288">FMN</keyword>
<dbReference type="Proteomes" id="UP000077755">
    <property type="component" value="Chromosome 5"/>
</dbReference>
<evidence type="ECO:0000259" key="10">
    <source>
        <dbReference type="PROSITE" id="PS50902"/>
    </source>
</evidence>
<sequence length="613" mass="68976">MEKKKLLILYASQTGNAIDAAEILQREATRRCCRVTLLSIDQFDANHLPNEENIVFVVSTTGQGEPPDSMKTFWTILSRKDLGPDWLKGVHYAVFGLGDSGYKTYNYVAKKLDKKLSCCGAVAIVQTGLGDDQKPLGYEGALDPWMSSLWKSLYQYDPNLLPKGPDFTGNASLIDQLKAQVTYHELDDLHSEFPAITDMEYLKNQIERAHLMSTNSFSKKKARPHCILQVINNNPLCKDVHQLECEAVSSSGMYDVGDVLAVLPEQSPAAVDAFIKRCNLNPESYITIHLKNQGHDAVKPPIRLKSFIKFTMDVASASPRRYFFEVMSFFASTQSEKEKLQYFISAEGRDALHNYQKEQKSVLEVLEDFPSVQVPFEWLIQLVPPLKTRAFSISSSCLAHPNQVHITVKVVSWRTPSSKKRVGLCSSWLAGLDPQHKVAIPVWFKKGSLPSPDRLVPLILIGPGTGCAPFRGFLEERKYLSSFGATAPVLFFFGCRNEDDDFLYKNFWLSLSESSGILSEDMGGGFYVAFSRDQREKVYVQHKMREQSARVWKLLHDDEATIYVAGSSIKMPSDVFSAFVDIMCKEGNMAKEVATRLLEQMQEAGKYNVESWS</sequence>
<feature type="domain" description="FAD-binding FR-type" evidence="11">
    <location>
        <begin position="223"/>
        <end position="452"/>
    </location>
</feature>
<dbReference type="GO" id="GO:0005634">
    <property type="term" value="C:nucleus"/>
    <property type="evidence" value="ECO:0007669"/>
    <property type="project" value="UniProtKB-ARBA"/>
</dbReference>
<dbReference type="PANTHER" id="PTHR19384:SF10">
    <property type="entry name" value="NADPH-DEPENDENT DIFLAVIN OXIDOREDUCTASE 1"/>
    <property type="match status" value="1"/>
</dbReference>
<dbReference type="InterPro" id="IPR039261">
    <property type="entry name" value="FNR_nucleotide-bd"/>
</dbReference>
<dbReference type="PRINTS" id="PR00369">
    <property type="entry name" value="FLAVODOXIN"/>
</dbReference>
<reference evidence="12" key="2">
    <citation type="submission" date="2022-03" db="EMBL/GenBank/DDBJ databases">
        <title>Draft title - Genomic analysis of global carrot germplasm unveils the trajectory of domestication and the origin of high carotenoid orange carrot.</title>
        <authorList>
            <person name="Iorizzo M."/>
            <person name="Ellison S."/>
            <person name="Senalik D."/>
            <person name="Macko-Podgorni A."/>
            <person name="Grzebelus D."/>
            <person name="Bostan H."/>
            <person name="Rolling W."/>
            <person name="Curaba J."/>
            <person name="Simon P."/>
        </authorList>
    </citation>
    <scope>NUCLEOTIDE SEQUENCE</scope>
    <source>
        <tissue evidence="12">Leaf</tissue>
    </source>
</reference>
<dbReference type="Pfam" id="PF00258">
    <property type="entry name" value="Flavodoxin_1"/>
    <property type="match status" value="1"/>
</dbReference>
<reference evidence="12" key="1">
    <citation type="journal article" date="2016" name="Nat. Genet.">
        <title>A high-quality carrot genome assembly provides new insights into carotenoid accumulation and asterid genome evolution.</title>
        <authorList>
            <person name="Iorizzo M."/>
            <person name="Ellison S."/>
            <person name="Senalik D."/>
            <person name="Zeng P."/>
            <person name="Satapoomin P."/>
            <person name="Huang J."/>
            <person name="Bowman M."/>
            <person name="Iovene M."/>
            <person name="Sanseverino W."/>
            <person name="Cavagnaro P."/>
            <person name="Yildiz M."/>
            <person name="Macko-Podgorni A."/>
            <person name="Moranska E."/>
            <person name="Grzebelus E."/>
            <person name="Grzebelus D."/>
            <person name="Ashrafi H."/>
            <person name="Zheng Z."/>
            <person name="Cheng S."/>
            <person name="Spooner D."/>
            <person name="Van Deynze A."/>
            <person name="Simon P."/>
        </authorList>
    </citation>
    <scope>NUCLEOTIDE SEQUENCE</scope>
    <source>
        <tissue evidence="12">Leaf</tissue>
    </source>
</reference>
<dbReference type="InterPro" id="IPR023173">
    <property type="entry name" value="NADPH_Cyt_P450_Rdtase_alpha"/>
</dbReference>
<dbReference type="PROSITE" id="PS51384">
    <property type="entry name" value="FAD_FR"/>
    <property type="match status" value="1"/>
</dbReference>
<name>A0AAF0X9L9_DAUCS</name>
<accession>A0AAF0X9L9</accession>
<dbReference type="PANTHER" id="PTHR19384">
    <property type="entry name" value="NITRIC OXIDE SYNTHASE-RELATED"/>
    <property type="match status" value="1"/>
</dbReference>
<dbReference type="PROSITE" id="PS50902">
    <property type="entry name" value="FLAVODOXIN_LIKE"/>
    <property type="match status" value="1"/>
</dbReference>
<keyword evidence="4" id="KW-0963">Cytoplasm</keyword>
<dbReference type="SUPFAM" id="SSF52218">
    <property type="entry name" value="Flavoproteins"/>
    <property type="match status" value="1"/>
</dbReference>
<evidence type="ECO:0000259" key="11">
    <source>
        <dbReference type="PROSITE" id="PS51384"/>
    </source>
</evidence>
<dbReference type="InterPro" id="IPR001709">
    <property type="entry name" value="Flavoprot_Pyr_Nucl_cyt_Rdtase"/>
</dbReference>
<dbReference type="Gene3D" id="3.40.50.360">
    <property type="match status" value="1"/>
</dbReference>
<dbReference type="SUPFAM" id="SSF63380">
    <property type="entry name" value="Riboflavin synthase domain-like"/>
    <property type="match status" value="1"/>
</dbReference>
<dbReference type="SUPFAM" id="SSF52343">
    <property type="entry name" value="Ferredoxin reductase-like, C-terminal NADP-linked domain"/>
    <property type="match status" value="1"/>
</dbReference>
<organism evidence="12 13">
    <name type="scientific">Daucus carota subsp. sativus</name>
    <name type="common">Carrot</name>
    <dbReference type="NCBI Taxonomy" id="79200"/>
    <lineage>
        <taxon>Eukaryota</taxon>
        <taxon>Viridiplantae</taxon>
        <taxon>Streptophyta</taxon>
        <taxon>Embryophyta</taxon>
        <taxon>Tracheophyta</taxon>
        <taxon>Spermatophyta</taxon>
        <taxon>Magnoliopsida</taxon>
        <taxon>eudicotyledons</taxon>
        <taxon>Gunneridae</taxon>
        <taxon>Pentapetalae</taxon>
        <taxon>asterids</taxon>
        <taxon>campanulids</taxon>
        <taxon>Apiales</taxon>
        <taxon>Apiaceae</taxon>
        <taxon>Apioideae</taxon>
        <taxon>Scandiceae</taxon>
        <taxon>Daucinae</taxon>
        <taxon>Daucus</taxon>
        <taxon>Daucus sect. Daucus</taxon>
    </lineage>
</organism>
<dbReference type="Pfam" id="PF00175">
    <property type="entry name" value="NAD_binding_1"/>
    <property type="match status" value="1"/>
</dbReference>
<evidence type="ECO:0000256" key="8">
    <source>
        <dbReference type="ARBA" id="ARBA00022857"/>
    </source>
</evidence>
<protein>
    <recommendedName>
        <fullName evidence="14">NADPH-dependent FMN and FAD-containing oxidoreductase</fullName>
    </recommendedName>
</protein>
<dbReference type="Gene3D" id="3.40.50.80">
    <property type="entry name" value="Nucleotide-binding domain of ferredoxin-NADP reductase (FNR) module"/>
    <property type="match status" value="1"/>
</dbReference>
<keyword evidence="13" id="KW-1185">Reference proteome</keyword>
<dbReference type="EMBL" id="CP093347">
    <property type="protein sequence ID" value="WOH03032.1"/>
    <property type="molecule type" value="Genomic_DNA"/>
</dbReference>
<dbReference type="AlphaFoldDB" id="A0AAF0X9L9"/>
<dbReference type="GO" id="GO:0016651">
    <property type="term" value="F:oxidoreductase activity, acting on NAD(P)H"/>
    <property type="evidence" value="ECO:0007669"/>
    <property type="project" value="UniProtKB-ARBA"/>
</dbReference>
<gene>
    <name evidence="12" type="ORF">DCAR_0522423</name>
</gene>
<dbReference type="InterPro" id="IPR017927">
    <property type="entry name" value="FAD-bd_FR_type"/>
</dbReference>
<proteinExistence type="predicted"/>
<keyword evidence="9" id="KW-0560">Oxidoreductase</keyword>
<keyword evidence="8" id="KW-0521">NADP</keyword>
<dbReference type="Pfam" id="PF00667">
    <property type="entry name" value="FAD_binding_1"/>
    <property type="match status" value="1"/>
</dbReference>
<dbReference type="PRINTS" id="PR00371">
    <property type="entry name" value="FPNCR"/>
</dbReference>
<evidence type="ECO:0000256" key="1">
    <source>
        <dbReference type="ARBA" id="ARBA00001917"/>
    </source>
</evidence>
<dbReference type="InterPro" id="IPR008254">
    <property type="entry name" value="Flavodoxin/NO_synth"/>
</dbReference>
<comment type="cofactor">
    <cofactor evidence="2">
        <name>FAD</name>
        <dbReference type="ChEBI" id="CHEBI:57692"/>
    </cofactor>
</comment>
<dbReference type="FunFam" id="3.40.50.360:FF:000015">
    <property type="entry name" value="NADPH-dependent diflavin oxidoreductase 1"/>
    <property type="match status" value="1"/>
</dbReference>
<keyword evidence="7" id="KW-0274">FAD</keyword>
<dbReference type="Gene3D" id="2.40.30.10">
    <property type="entry name" value="Translation factors"/>
    <property type="match status" value="1"/>
</dbReference>
<comment type="subcellular location">
    <subcellularLocation>
        <location evidence="3">Cytoplasm</location>
    </subcellularLocation>
</comment>
<evidence type="ECO:0000313" key="13">
    <source>
        <dbReference type="Proteomes" id="UP000077755"/>
    </source>
</evidence>
<dbReference type="InterPro" id="IPR029039">
    <property type="entry name" value="Flavoprotein-like_sf"/>
</dbReference>
<evidence type="ECO:0008006" key="14">
    <source>
        <dbReference type="Google" id="ProtNLM"/>
    </source>
</evidence>
<evidence type="ECO:0000313" key="12">
    <source>
        <dbReference type="EMBL" id="WOH03032.1"/>
    </source>
</evidence>
<dbReference type="FunFam" id="3.40.50.80:FF:000032">
    <property type="entry name" value="NADPH-dependent diflavin oxidoreductase 1"/>
    <property type="match status" value="1"/>
</dbReference>
<dbReference type="GO" id="GO:0010181">
    <property type="term" value="F:FMN binding"/>
    <property type="evidence" value="ECO:0007669"/>
    <property type="project" value="InterPro"/>
</dbReference>
<dbReference type="GO" id="GO:0005829">
    <property type="term" value="C:cytosol"/>
    <property type="evidence" value="ECO:0007669"/>
    <property type="project" value="TreeGrafter"/>
</dbReference>